<feature type="region of interest" description="Disordered" evidence="1">
    <location>
        <begin position="672"/>
        <end position="713"/>
    </location>
</feature>
<feature type="compositionally biased region" description="Acidic residues" evidence="1">
    <location>
        <begin position="1383"/>
        <end position="1393"/>
    </location>
</feature>
<dbReference type="RefSeq" id="XP_015654117.1">
    <property type="nucleotide sequence ID" value="XM_015807168.1"/>
</dbReference>
<feature type="region of interest" description="Disordered" evidence="1">
    <location>
        <begin position="11"/>
        <end position="60"/>
    </location>
</feature>
<comment type="caution">
    <text evidence="3">The sequence shown here is derived from an EMBL/GenBank/DDBJ whole genome shotgun (WGS) entry which is preliminary data.</text>
</comment>
<dbReference type="PANTHER" id="PTHR24221:SF503">
    <property type="entry name" value="MITOCHONDRIAL POTASSIUM CHANNEL ATP-BINDING SUBUNIT"/>
    <property type="match status" value="1"/>
</dbReference>
<feature type="compositionally biased region" description="Polar residues" evidence="1">
    <location>
        <begin position="675"/>
        <end position="700"/>
    </location>
</feature>
<feature type="domain" description="AAA+ ATPase" evidence="2">
    <location>
        <begin position="1473"/>
        <end position="1793"/>
    </location>
</feature>
<evidence type="ECO:0000313" key="4">
    <source>
        <dbReference type="Proteomes" id="UP000037923"/>
    </source>
</evidence>
<feature type="region of interest" description="Disordered" evidence="1">
    <location>
        <begin position="1165"/>
        <end position="1205"/>
    </location>
</feature>
<gene>
    <name evidence="3" type="ORF">ABB37_08239</name>
</gene>
<feature type="compositionally biased region" description="Low complexity" evidence="1">
    <location>
        <begin position="1358"/>
        <end position="1382"/>
    </location>
</feature>
<feature type="compositionally biased region" description="Acidic residues" evidence="1">
    <location>
        <begin position="215"/>
        <end position="234"/>
    </location>
</feature>
<feature type="region of interest" description="Disordered" evidence="1">
    <location>
        <begin position="1302"/>
        <end position="1393"/>
    </location>
</feature>
<dbReference type="Proteomes" id="UP000037923">
    <property type="component" value="Unassembled WGS sequence"/>
</dbReference>
<dbReference type="VEuPathDB" id="TriTrypDB:LpyrH10_23_0240"/>
<feature type="compositionally biased region" description="Basic residues" evidence="1">
    <location>
        <begin position="1584"/>
        <end position="1594"/>
    </location>
</feature>
<dbReference type="GeneID" id="26908524"/>
<dbReference type="SMART" id="SM00382">
    <property type="entry name" value="AAA"/>
    <property type="match status" value="1"/>
</dbReference>
<dbReference type="GO" id="GO:0016020">
    <property type="term" value="C:membrane"/>
    <property type="evidence" value="ECO:0007669"/>
    <property type="project" value="TreeGrafter"/>
</dbReference>
<feature type="region of interest" description="Disordered" evidence="1">
    <location>
        <begin position="317"/>
        <end position="365"/>
    </location>
</feature>
<reference evidence="3 4" key="1">
    <citation type="submission" date="2015-07" db="EMBL/GenBank/DDBJ databases">
        <title>High-quality genome of monoxenous trypanosomatid Leptomonas pyrrhocoris.</title>
        <authorList>
            <person name="Flegontov P."/>
            <person name="Butenko A."/>
            <person name="Firsov S."/>
            <person name="Vlcek C."/>
            <person name="Logacheva M.D."/>
            <person name="Field M."/>
            <person name="Filatov D."/>
            <person name="Flegontova O."/>
            <person name="Gerasimov E."/>
            <person name="Jackson A.P."/>
            <person name="Kelly S."/>
            <person name="Opperdoes F."/>
            <person name="O'Reilly A."/>
            <person name="Votypka J."/>
            <person name="Yurchenko V."/>
            <person name="Lukes J."/>
        </authorList>
    </citation>
    <scope>NUCLEOTIDE SEQUENCE [LARGE SCALE GENOMIC DNA]</scope>
    <source>
        <strain evidence="3">H10</strain>
    </source>
</reference>
<organism evidence="3 4">
    <name type="scientific">Leptomonas pyrrhocoris</name>
    <name type="common">Firebug parasite</name>
    <dbReference type="NCBI Taxonomy" id="157538"/>
    <lineage>
        <taxon>Eukaryota</taxon>
        <taxon>Discoba</taxon>
        <taxon>Euglenozoa</taxon>
        <taxon>Kinetoplastea</taxon>
        <taxon>Metakinetoplastina</taxon>
        <taxon>Trypanosomatida</taxon>
        <taxon>Trypanosomatidae</taxon>
        <taxon>Leishmaniinae</taxon>
        <taxon>Leptomonas</taxon>
    </lineage>
</organism>
<accession>A0A0N0VDJ0</accession>
<dbReference type="SUPFAM" id="SSF52540">
    <property type="entry name" value="P-loop containing nucleoside triphosphate hydrolases"/>
    <property type="match status" value="1"/>
</dbReference>
<feature type="compositionally biased region" description="Low complexity" evidence="1">
    <location>
        <begin position="1443"/>
        <end position="1467"/>
    </location>
</feature>
<feature type="compositionally biased region" description="Basic and acidic residues" evidence="1">
    <location>
        <begin position="235"/>
        <end position="249"/>
    </location>
</feature>
<dbReference type="GO" id="GO:0042626">
    <property type="term" value="F:ATPase-coupled transmembrane transporter activity"/>
    <property type="evidence" value="ECO:0007669"/>
    <property type="project" value="TreeGrafter"/>
</dbReference>
<evidence type="ECO:0000313" key="3">
    <source>
        <dbReference type="EMBL" id="KPA75678.1"/>
    </source>
</evidence>
<dbReference type="InterPro" id="IPR003593">
    <property type="entry name" value="AAA+_ATPase"/>
</dbReference>
<dbReference type="CDD" id="cd00267">
    <property type="entry name" value="ABC_ATPase"/>
    <property type="match status" value="1"/>
</dbReference>
<dbReference type="InterPro" id="IPR027417">
    <property type="entry name" value="P-loop_NTPase"/>
</dbReference>
<proteinExistence type="predicted"/>
<dbReference type="InterPro" id="IPR039421">
    <property type="entry name" value="Type_1_exporter"/>
</dbReference>
<keyword evidence="4" id="KW-1185">Reference proteome</keyword>
<feature type="region of interest" description="Disordered" evidence="1">
    <location>
        <begin position="502"/>
        <end position="522"/>
    </location>
</feature>
<evidence type="ECO:0000259" key="2">
    <source>
        <dbReference type="SMART" id="SM00382"/>
    </source>
</evidence>
<feature type="region of interest" description="Disordered" evidence="1">
    <location>
        <begin position="1504"/>
        <end position="1557"/>
    </location>
</feature>
<feature type="compositionally biased region" description="Gly residues" evidence="1">
    <location>
        <begin position="324"/>
        <end position="345"/>
    </location>
</feature>
<feature type="compositionally biased region" description="Low complexity" evidence="1">
    <location>
        <begin position="506"/>
        <end position="519"/>
    </location>
</feature>
<dbReference type="Gene3D" id="3.40.50.300">
    <property type="entry name" value="P-loop containing nucleotide triphosphate hydrolases"/>
    <property type="match status" value="2"/>
</dbReference>
<feature type="region of interest" description="Disordered" evidence="1">
    <location>
        <begin position="1584"/>
        <end position="1603"/>
    </location>
</feature>
<dbReference type="EMBL" id="LGTL01000023">
    <property type="protein sequence ID" value="KPA75678.1"/>
    <property type="molecule type" value="Genomic_DNA"/>
</dbReference>
<dbReference type="OMA" id="YVNDIEG"/>
<protein>
    <submittedName>
        <fullName evidence="3">Putative mitochondrial ABC transporter</fullName>
    </submittedName>
</protein>
<feature type="compositionally biased region" description="Low complexity" evidence="1">
    <location>
        <begin position="1543"/>
        <end position="1556"/>
    </location>
</feature>
<dbReference type="PANTHER" id="PTHR24221">
    <property type="entry name" value="ATP-BINDING CASSETTE SUB-FAMILY B"/>
    <property type="match status" value="1"/>
</dbReference>
<evidence type="ECO:0000256" key="1">
    <source>
        <dbReference type="SAM" id="MobiDB-lite"/>
    </source>
</evidence>
<name>A0A0N0VDJ0_LEPPY</name>
<feature type="region of interest" description="Disordered" evidence="1">
    <location>
        <begin position="1440"/>
        <end position="1469"/>
    </location>
</feature>
<feature type="compositionally biased region" description="Polar residues" evidence="1">
    <location>
        <begin position="1330"/>
        <end position="1342"/>
    </location>
</feature>
<dbReference type="OrthoDB" id="6500128at2759"/>
<feature type="compositionally biased region" description="Low complexity" evidence="1">
    <location>
        <begin position="604"/>
        <end position="615"/>
    </location>
</feature>
<feature type="region of interest" description="Disordered" evidence="1">
    <location>
        <begin position="593"/>
        <end position="631"/>
    </location>
</feature>
<feature type="region of interest" description="Disordered" evidence="1">
    <location>
        <begin position="215"/>
        <end position="252"/>
    </location>
</feature>
<sequence length="1793" mass="190574">MNPPSFFSFLTRHDAGGAPQGPATPSANTGATATPVIANSTKAAESFSSGRSGNTEPDTAAHFSLPQQRVRAAGSVDPPGGTAGSSSDRPNVLREWCGILYYSCRDLTQMCCRKVRNATAAGLKGAAFEEEDWHFFSDHPMHEGPCGPFARCYRFYTSLATTRTCAWMLPGVRDAPIVVHLAALFVGLEAVQAASFYIRYRRALRTIDVTLAEDDDDDDAEAAEAEAAMEEETDNEHAEGEDGGDHAGRNNEGSAVAVRGAAELSATRTARARLPRGSSRAMRRLCRYWAQIEKAVLRAPRKPAGVPTTATELCSSLGSDDFGAEGGGGGGSAGGHNGSGSGGEGATEEASTGATSDGAKKRFTADGVPHGAEKVLVLSDEHTFPVIHRSYDTIGGVPTPASAALNVDEIAQVWRVLHCLWADTVRYSVNYTEARQLLLSCSVAEVAKLFDEDDARTGDAVLLNLWASVSRPSRPPSTEALLSSSAAEAAVQVDSPLHHPAGDSFSSHGAASPNSAAASPRPVDGRVCVACMSLTWYLSVIREVYEAVVVHQDVHRCAEALEELEEYQRAVYQRGVEAGADFFEAALRYAQSHSGEPDANDDSTTTTTTTTAATANDRRRGGALEEGSSSSARRTMLLPQVVIEGDAAHGVSVQPPVVLLPPSLPVPWVHDATQQHRQQPQPSRLPTSNPLASDFPSTRSLPLPPHRDSSPHVVTLRGASPRACWAELTAALAALLRRRRLMELACVRSLFYYIYTGSAAKIVSFSILALLTGLSSRISALGQAAREGISSNLDAYYRTAVRHHGRGEGSGDNGGGDDGAPVGTRLLALFAFECARLAVNTVLAKTTSEYIALSASQRRNTVKAELYEALTRMPLAFFDLHSYDEVEQIVYYVNDIEGVEVHVHNYLCSLSTSLFAMQHALRQLPLRARVLVGLTVAAALGVKYVGRKVTHWTQAEQRAGGVLPPWLRGHGLDGTVSATAELDAQVEENTESNARQGGVMLRGLDIVAVLPQLRPYGADLSLMRWWTAHTRSCGAAFGATEATTLAEGLMVLPRQLYGKLLPALGGAIMTFADWVLPAVVASYGASMALSSVDALSLSNRLMEAMQCVRDMVHTVVDARRVAGVVLVNAYKANVLEKVLNQRRWEPTTMDFKDYAYDVDERQRLDKGRGGDAASGRAHDVAAEGPPFRSGRGSRGGRHVGSLSQQQQRQQLALAKSLRRASASRPPFRAARLGKRLSYGVAWLVAHAPPFLMLQGAMYVIRGGLRWVGLVGPTARGPSALAGTGIDRKAQLRWLRCGRLRHRRHRHLQHPPRQQPVSSPEDEEGAGIGQRHTSTGGSVSDGNGTEAYDSDAPFRGGRSDVSAPASPAASLNASSSSFTSSASDSDEGDVESDLDSEAAALASATVYAVTVQNLQFYYPTAPTVPVFPRPVTCTFTLQSAEEGPSSSVSSSSVTSPNSPSASSSSSAPQREQLRGRLVCLVGPSGHGKSTLLSLLLGMYTHYGSPSQRGGGDRDDGSDGGRNGAVTPSPPADGTGERKSEALLSSSSDGGSTASFGSPRLADTAAPSFLPPDILLTLRLPYTSHRHSHRKSRNRSSGRGASSADIDCAEEQLPVSAIPRDILRGNLFSFVPQSPVIFTGATIAHNISLENFVSLEQEDVLAEIGQCAAWAHCEYIERFPQGLMTYVADSGTAGWSSPLASAAAGGGGAGGGGGMVRLSGGQAQRLMMARALFHGRRGGTVLVMDEPTASLDREVKLEILAEWRELLAKGIVRGMICATHDADLINVADEVVRLP</sequence>
<feature type="compositionally biased region" description="Polar residues" evidence="1">
    <location>
        <begin position="23"/>
        <end position="57"/>
    </location>
</feature>